<dbReference type="CDD" id="cd00640">
    <property type="entry name" value="Trp-synth-beta_II"/>
    <property type="match status" value="1"/>
</dbReference>
<feature type="domain" description="Tryptophan synthase beta chain-like PALP" evidence="3">
    <location>
        <begin position="45"/>
        <end position="368"/>
    </location>
</feature>
<dbReference type="RefSeq" id="WP_242949262.1">
    <property type="nucleotide sequence ID" value="NZ_FRAH01000059.1"/>
</dbReference>
<dbReference type="NCBIfam" id="TIGR03528">
    <property type="entry name" value="2_3_DAP_am_ly"/>
    <property type="match status" value="1"/>
</dbReference>
<dbReference type="AlphaFoldDB" id="A0A1M6X4Q7"/>
<evidence type="ECO:0000259" key="3">
    <source>
        <dbReference type="Pfam" id="PF00291"/>
    </source>
</evidence>
<keyword evidence="5" id="KW-1185">Reference proteome</keyword>
<dbReference type="PANTHER" id="PTHR42937">
    <property type="match status" value="1"/>
</dbReference>
<dbReference type="GO" id="GO:0008838">
    <property type="term" value="F:diaminopropionate ammonia-lyase activity"/>
    <property type="evidence" value="ECO:0007669"/>
    <property type="project" value="InterPro"/>
</dbReference>
<dbReference type="Pfam" id="PF00291">
    <property type="entry name" value="PALP"/>
    <property type="match status" value="1"/>
</dbReference>
<keyword evidence="4" id="KW-0456">Lyase</keyword>
<keyword evidence="2" id="KW-0663">Pyridoxal phosphate</keyword>
<gene>
    <name evidence="4" type="ORF">SAMN02745138_02720</name>
</gene>
<dbReference type="GO" id="GO:0030170">
    <property type="term" value="F:pyridoxal phosphate binding"/>
    <property type="evidence" value="ECO:0007669"/>
    <property type="project" value="InterPro"/>
</dbReference>
<evidence type="ECO:0000313" key="5">
    <source>
        <dbReference type="Proteomes" id="UP000183975"/>
    </source>
</evidence>
<evidence type="ECO:0000313" key="4">
    <source>
        <dbReference type="EMBL" id="SHL00829.1"/>
    </source>
</evidence>
<dbReference type="NCBIfam" id="NF006058">
    <property type="entry name" value="PRK08206.1"/>
    <property type="match status" value="1"/>
</dbReference>
<dbReference type="PANTHER" id="PTHR42937:SF1">
    <property type="entry name" value="DIAMINOPROPIONATE AMMONIA-LYASE"/>
    <property type="match status" value="1"/>
</dbReference>
<dbReference type="Gene3D" id="3.40.50.1100">
    <property type="match status" value="3"/>
</dbReference>
<dbReference type="SUPFAM" id="SSF53686">
    <property type="entry name" value="Tryptophan synthase beta subunit-like PLP-dependent enzymes"/>
    <property type="match status" value="1"/>
</dbReference>
<sequence>MERQITWTNNGIGIIEAEKRQGQAPAFLAEEVVEKIAAFHSSVPGYAVTPLAELPARAKELGLENIFVKDESHRFGLNAFKGLGGVYAVSKVICEKLGLDLEKADFSQICSEENKEKIKDMVFITATDGNHGKGVAWAAKKFGCQAYVYMPKGTVESRVQAIRDVGATEVLVTDYFYDDTVRMANKRAEENGWTMVQDTAWEGYEKIPTYIVQGYTTLAKEAVEQLKEKGVDAPDLVILQAGVGAFAGGVLGYLVNHYGEKLPKVIIAEPDTVACIFESAKINDGKPHASTGSCETVMAGLNCAEPCLVTYPALRDFPVAYAACPDFVTEEGMWLLGKPLAGDDKVISGESGAVGMGLLYELTQNPDLAEIKARLGLNENSVVLLISTEGNTDPDHYTEVLAKETL</sequence>
<dbReference type="GO" id="GO:1901605">
    <property type="term" value="P:alpha-amino acid metabolic process"/>
    <property type="evidence" value="ECO:0007669"/>
    <property type="project" value="UniProtKB-ARBA"/>
</dbReference>
<protein>
    <submittedName>
        <fullName evidence="4">Diaminopropionate ammonia-lyase</fullName>
    </submittedName>
</protein>
<reference evidence="4 5" key="1">
    <citation type="submission" date="2016-11" db="EMBL/GenBank/DDBJ databases">
        <authorList>
            <person name="Jaros S."/>
            <person name="Januszkiewicz K."/>
            <person name="Wedrychowicz H."/>
        </authorList>
    </citation>
    <scope>NUCLEOTIDE SEQUENCE [LARGE SCALE GENOMIC DNA]</scope>
    <source>
        <strain evidence="4 5">DSM 14214</strain>
    </source>
</reference>
<name>A0A1M6X4Q7_9FIRM</name>
<proteinExistence type="predicted"/>
<dbReference type="InterPro" id="IPR010081">
    <property type="entry name" value="DiNH2opropionate_NH3_lyase"/>
</dbReference>
<evidence type="ECO:0000256" key="1">
    <source>
        <dbReference type="ARBA" id="ARBA00001933"/>
    </source>
</evidence>
<dbReference type="InterPro" id="IPR036052">
    <property type="entry name" value="TrpB-like_PALP_sf"/>
</dbReference>
<dbReference type="NCBIfam" id="TIGR01747">
    <property type="entry name" value="diampropi_NH3ly"/>
    <property type="match status" value="1"/>
</dbReference>
<organism evidence="4 5">
    <name type="scientific">Anaerotignum lactatifermentans DSM 14214</name>
    <dbReference type="NCBI Taxonomy" id="1121323"/>
    <lineage>
        <taxon>Bacteria</taxon>
        <taxon>Bacillati</taxon>
        <taxon>Bacillota</taxon>
        <taxon>Clostridia</taxon>
        <taxon>Lachnospirales</taxon>
        <taxon>Anaerotignaceae</taxon>
        <taxon>Anaerotignum</taxon>
    </lineage>
</organism>
<dbReference type="InterPro" id="IPR001926">
    <property type="entry name" value="TrpB-like_PALP"/>
</dbReference>
<dbReference type="Proteomes" id="UP000183975">
    <property type="component" value="Unassembled WGS sequence"/>
</dbReference>
<comment type="cofactor">
    <cofactor evidence="1">
        <name>pyridoxal 5'-phosphate</name>
        <dbReference type="ChEBI" id="CHEBI:597326"/>
    </cofactor>
</comment>
<dbReference type="EMBL" id="FRAH01000059">
    <property type="protein sequence ID" value="SHL00829.1"/>
    <property type="molecule type" value="Genomic_DNA"/>
</dbReference>
<dbReference type="InterPro" id="IPR019871">
    <property type="entry name" value="DiNH2propionate_NH3-lyase_sub"/>
</dbReference>
<accession>A0A1M6X4Q7</accession>
<evidence type="ECO:0000256" key="2">
    <source>
        <dbReference type="ARBA" id="ARBA00022898"/>
    </source>
</evidence>